<dbReference type="Proteomes" id="UP001165369">
    <property type="component" value="Unassembled WGS sequence"/>
</dbReference>
<evidence type="ECO:0000313" key="7">
    <source>
        <dbReference type="EMBL" id="MCL7939122.1"/>
    </source>
</evidence>
<gene>
    <name evidence="7" type="ORF">M8009_02220</name>
</gene>
<proteinExistence type="predicted"/>
<evidence type="ECO:0000256" key="3">
    <source>
        <dbReference type="ARBA" id="ARBA00022723"/>
    </source>
</evidence>
<dbReference type="PIRSF" id="PIRSF000027">
    <property type="entry name" value="Cytc_c_prime"/>
    <property type="match status" value="1"/>
</dbReference>
<keyword evidence="5" id="KW-0408">Iron</keyword>
<accession>A0ABT0SWZ4</accession>
<reference evidence="7" key="1">
    <citation type="submission" date="2022-05" db="EMBL/GenBank/DDBJ databases">
        <title>Halomonas geminus sp. nov. and Halomonas llamarensis sp. nov. isolated from high-altitude salars of the Atacama Desert.</title>
        <authorList>
            <person name="Hintersatz C."/>
            <person name="Rojas L.A."/>
            <person name="Wei T.-S."/>
            <person name="Kutschke S."/>
            <person name="Lehmann F."/>
            <person name="Jain R."/>
            <person name="Pollmann K."/>
        </authorList>
    </citation>
    <scope>NUCLEOTIDE SEQUENCE</scope>
    <source>
        <strain evidence="7">ATCH28</strain>
    </source>
</reference>
<dbReference type="Gene3D" id="1.20.120.10">
    <property type="entry name" value="Cytochrome c/b562"/>
    <property type="match status" value="1"/>
</dbReference>
<keyword evidence="2" id="KW-0349">Heme</keyword>
<protein>
    <submittedName>
        <fullName evidence="7">Cytochrome c</fullName>
    </submittedName>
</protein>
<sequence length="156" mass="16872">MPLSRLPLIAAATLSTALLASTSSQADVDKAIEYRQDALGVMAWQIGPLGDMAQGKVDYDAEEFARRAENLAGVAHLPWEGFVEGSLRGDDHGVDTDALADIADDRADFESRQQTLIEETATLAELARGDDFTAMRRQVATVADTCKGCHDNYRAE</sequence>
<dbReference type="RefSeq" id="WP_250059132.1">
    <property type="nucleotide sequence ID" value="NZ_JAMJPK010000001.1"/>
</dbReference>
<dbReference type="SUPFAM" id="SSF47175">
    <property type="entry name" value="Cytochromes"/>
    <property type="match status" value="1"/>
</dbReference>
<name>A0ABT0SWZ4_9GAMM</name>
<evidence type="ECO:0000256" key="5">
    <source>
        <dbReference type="ARBA" id="ARBA00023004"/>
    </source>
</evidence>
<evidence type="ECO:0000256" key="6">
    <source>
        <dbReference type="SAM" id="SignalP"/>
    </source>
</evidence>
<evidence type="ECO:0000313" key="8">
    <source>
        <dbReference type="Proteomes" id="UP001165369"/>
    </source>
</evidence>
<keyword evidence="8" id="KW-1185">Reference proteome</keyword>
<dbReference type="EMBL" id="JAMJPK010000001">
    <property type="protein sequence ID" value="MCL7939122.1"/>
    <property type="molecule type" value="Genomic_DNA"/>
</dbReference>
<dbReference type="InterPro" id="IPR010980">
    <property type="entry name" value="Cyt_c/b562"/>
</dbReference>
<keyword evidence="6" id="KW-0732">Signal</keyword>
<dbReference type="InterPro" id="IPR012127">
    <property type="entry name" value="Cyt_c_prime"/>
</dbReference>
<keyword evidence="3" id="KW-0479">Metal-binding</keyword>
<keyword evidence="4" id="KW-0249">Electron transport</keyword>
<feature type="chain" id="PRO_5045287200" evidence="6">
    <location>
        <begin position="27"/>
        <end position="156"/>
    </location>
</feature>
<dbReference type="PROSITE" id="PS51009">
    <property type="entry name" value="CYTCII"/>
    <property type="match status" value="1"/>
</dbReference>
<dbReference type="InterPro" id="IPR002321">
    <property type="entry name" value="Cyt_c_II"/>
</dbReference>
<evidence type="ECO:0000256" key="2">
    <source>
        <dbReference type="ARBA" id="ARBA00022617"/>
    </source>
</evidence>
<evidence type="ECO:0000256" key="4">
    <source>
        <dbReference type="ARBA" id="ARBA00022982"/>
    </source>
</evidence>
<keyword evidence="1" id="KW-0813">Transport</keyword>
<evidence type="ECO:0000256" key="1">
    <source>
        <dbReference type="ARBA" id="ARBA00022448"/>
    </source>
</evidence>
<dbReference type="Pfam" id="PF01322">
    <property type="entry name" value="Cytochrom_C_2"/>
    <property type="match status" value="1"/>
</dbReference>
<organism evidence="7 8">
    <name type="scientific">Halomonas gemina</name>
    <dbReference type="NCBI Taxonomy" id="2945105"/>
    <lineage>
        <taxon>Bacteria</taxon>
        <taxon>Pseudomonadati</taxon>
        <taxon>Pseudomonadota</taxon>
        <taxon>Gammaproteobacteria</taxon>
        <taxon>Oceanospirillales</taxon>
        <taxon>Halomonadaceae</taxon>
        <taxon>Halomonas</taxon>
    </lineage>
</organism>
<comment type="caution">
    <text evidence="7">The sequence shown here is derived from an EMBL/GenBank/DDBJ whole genome shotgun (WGS) entry which is preliminary data.</text>
</comment>
<feature type="signal peptide" evidence="6">
    <location>
        <begin position="1"/>
        <end position="26"/>
    </location>
</feature>